<feature type="region of interest" description="Disordered" evidence="11">
    <location>
        <begin position="1080"/>
        <end position="1112"/>
    </location>
</feature>
<dbReference type="InterPro" id="IPR004181">
    <property type="entry name" value="Znf_MIZ"/>
</dbReference>
<dbReference type="PROSITE" id="PS51044">
    <property type="entry name" value="ZF_SP_RING"/>
    <property type="match status" value="1"/>
</dbReference>
<accession>A0A1L0D422</accession>
<dbReference type="Pfam" id="PF02891">
    <property type="entry name" value="zf-MIZ"/>
    <property type="match status" value="1"/>
</dbReference>
<keyword evidence="6 10" id="KW-0863">Zinc-finger</keyword>
<feature type="compositionally biased region" description="Polar residues" evidence="11">
    <location>
        <begin position="536"/>
        <end position="556"/>
    </location>
</feature>
<dbReference type="SUPFAM" id="SSF57850">
    <property type="entry name" value="RING/U-box"/>
    <property type="match status" value="1"/>
</dbReference>
<evidence type="ECO:0000256" key="9">
    <source>
        <dbReference type="ARBA" id="ARBA00023242"/>
    </source>
</evidence>
<dbReference type="SMART" id="SM00513">
    <property type="entry name" value="SAP"/>
    <property type="match status" value="1"/>
</dbReference>
<dbReference type="InterPro" id="IPR003034">
    <property type="entry name" value="SAP_dom"/>
</dbReference>
<dbReference type="PROSITE" id="PS51466">
    <property type="entry name" value="PINIT"/>
    <property type="match status" value="1"/>
</dbReference>
<feature type="domain" description="PINIT" evidence="14">
    <location>
        <begin position="151"/>
        <end position="299"/>
    </location>
</feature>
<dbReference type="InterPro" id="IPR036361">
    <property type="entry name" value="SAP_dom_sf"/>
</dbReference>
<feature type="domain" description="SP-RING-type" evidence="13">
    <location>
        <begin position="331"/>
        <end position="412"/>
    </location>
</feature>
<dbReference type="SUPFAM" id="SSF68906">
    <property type="entry name" value="SAP domain"/>
    <property type="match status" value="1"/>
</dbReference>
<dbReference type="Gene3D" id="2.60.120.780">
    <property type="entry name" value="PINIT domain"/>
    <property type="match status" value="1"/>
</dbReference>
<feature type="compositionally biased region" description="Acidic residues" evidence="11">
    <location>
        <begin position="427"/>
        <end position="440"/>
    </location>
</feature>
<comment type="pathway">
    <text evidence="2">Protein modification; protein sumoylation.</text>
</comment>
<dbReference type="Gene3D" id="1.10.720.30">
    <property type="entry name" value="SAP domain"/>
    <property type="match status" value="1"/>
</dbReference>
<feature type="compositionally biased region" description="Polar residues" evidence="11">
    <location>
        <begin position="1011"/>
        <end position="1020"/>
    </location>
</feature>
<dbReference type="GO" id="GO:0000785">
    <property type="term" value="C:chromatin"/>
    <property type="evidence" value="ECO:0007669"/>
    <property type="project" value="TreeGrafter"/>
</dbReference>
<dbReference type="UniPathway" id="UPA00886"/>
<evidence type="ECO:0000256" key="6">
    <source>
        <dbReference type="ARBA" id="ARBA00022771"/>
    </source>
</evidence>
<feature type="compositionally biased region" description="Basic and acidic residues" evidence="11">
    <location>
        <begin position="557"/>
        <end position="570"/>
    </location>
</feature>
<feature type="region of interest" description="Disordered" evidence="11">
    <location>
        <begin position="858"/>
        <end position="888"/>
    </location>
</feature>
<feature type="region of interest" description="Disordered" evidence="11">
    <location>
        <begin position="1174"/>
        <end position="1230"/>
    </location>
</feature>
<feature type="compositionally biased region" description="Polar residues" evidence="11">
    <location>
        <begin position="1307"/>
        <end position="1325"/>
    </location>
</feature>
<evidence type="ECO:0000256" key="7">
    <source>
        <dbReference type="ARBA" id="ARBA00022786"/>
    </source>
</evidence>
<evidence type="ECO:0000259" key="13">
    <source>
        <dbReference type="PROSITE" id="PS51044"/>
    </source>
</evidence>
<dbReference type="PANTHER" id="PTHR10782:SF4">
    <property type="entry name" value="TONALLI, ISOFORM E"/>
    <property type="match status" value="1"/>
</dbReference>
<dbReference type="PROSITE" id="PS50800">
    <property type="entry name" value="SAP"/>
    <property type="match status" value="1"/>
</dbReference>
<proteinExistence type="inferred from homology"/>
<feature type="compositionally biased region" description="Basic and acidic residues" evidence="11">
    <location>
        <begin position="1080"/>
        <end position="1090"/>
    </location>
</feature>
<comment type="subcellular location">
    <subcellularLocation>
        <location evidence="1">Nucleus</location>
    </subcellularLocation>
</comment>
<evidence type="ECO:0000256" key="2">
    <source>
        <dbReference type="ARBA" id="ARBA00004718"/>
    </source>
</evidence>
<dbReference type="EMBL" id="LT635764">
    <property type="protein sequence ID" value="SGZ50728.1"/>
    <property type="molecule type" value="Genomic_DNA"/>
</dbReference>
<feature type="compositionally biased region" description="Polar residues" evidence="11">
    <location>
        <begin position="1042"/>
        <end position="1059"/>
    </location>
</feature>
<feature type="compositionally biased region" description="Basic and acidic residues" evidence="11">
    <location>
        <begin position="1191"/>
        <end position="1205"/>
    </location>
</feature>
<sequence length="1385" mass="152558">MSLLSSHALQQRQMLTPEEIENTLHHIRRLYVAQLKELIKPLHLQVGGKRQDLIDRLEQHIRHCQVTGQNVRLLALRTIVLKMMTNDPIPNFDNLYNALQSGVIDQQLMSDQLARLQNLANKIKGKPRLSAVNTQPGMAHMSARSASEVQAYHPYSPQYKGPTLRFPSSLFYQQQLLVHRFPFVIPASKGRNLCNITVRLHPTEISLLQVDKGKRLYLFGGLPSDPNPSFADIQFPPIEIHVEGINTKQYVKGLKGKRGTCRPADLTDFVNPTKTFTINIVYSDAAEEYALYLYIVDARTPDALVEYIKGKDHISEETTKAAIKSEYDQNQDDDIVMATSSLTLRCPLTYARLSTPIRSIECDHIQCFDALSFLTMQERIPSWICPVCSKKINPGHLAVSDYLQTIIATTSDEIDTVNINTDGTWEPLDEEGTKDDDQDETMNPANQSRDVSSAPKVDESIEIISLDSDSEDEQPDVTMRSVTDTRAHSPERSTPQPVQGEVEQRNLAAEERNNQDESIDDATLTEIESALNQNMEATAPSTSAFSSMVADSTAKVNSDRQDSVSSDDRPIQSYNRKSRIIDVEDEEMDEGGVAEDSNATTKDNTIIPSVEARTTPQYNSPPADITPPLFHSGNSETFGRFVGERNLTQPPSSATAMAPVPRTSIHQTNPAAASSASAHLPNKSATEISIPNHNTLSNSVAHNVSSTSIQRNLPSLHTTKGVVEMGNLAALTSEEDSATNVSTVPVGESETTPGRRDTSTKSPPSDALDTPRAKRLKIPTDPNYSIIENIVQTISRPASTDNMNQNLSSQPTTPASNADTSNAKTGVVVFHKDDDPQSVQKPNNGSSLQLTGVNFQPEAEQASNPWTQPVGIGQQFSHTSGNQDSNTSLAQPLQLFNGSLSVPRLHENGGQNSSVLPLPSISLISSDRQGATQISVETMQQRQHEWQTQQQELRRLQELHNAELRRHQLEKEALRQQELERQRYLVFALRQTIVQPQNTEYQEGRGYFPNQIQQVPSVNPNPMFASLSASVQPRPSEERRSSQLSQTMETRNQGSGSGASQFRQLVLNSSALINQFKEMQSDQRNNHSNDRFQTMQPPAGSASTKGSPQPLPRLIQSGSYPNGQMSKLNGVQAAPNGAIHGQYNGHATNQHTQAVRSVLVNDASSRVYQANNLLTQGKTSEESTKPVQSRSVEDVRTPATLEKDNNSLNLNTRSAPPELHRSATSDGSSLANRVTVRYSKSPFDQLHQETTESVKGLLGIEVQLDLLTSIGTRTSLELPGSRLGDVDNASNRGLPLPTAEPLADGIANSSQPYNAGVPSATSVPNKANEPYKNMQVENGNSDKTLVVPTRRVSLELPERTWNKKLSKKFNPSEINLSNLIELDDD</sequence>
<feature type="compositionally biased region" description="Basic and acidic residues" evidence="11">
    <location>
        <begin position="502"/>
        <end position="515"/>
    </location>
</feature>
<feature type="region of interest" description="Disordered" evidence="11">
    <location>
        <begin position="1011"/>
        <end position="1059"/>
    </location>
</feature>
<evidence type="ECO:0000313" key="15">
    <source>
        <dbReference type="EMBL" id="SGZ50728.1"/>
    </source>
</evidence>
<evidence type="ECO:0000256" key="4">
    <source>
        <dbReference type="ARBA" id="ARBA00022679"/>
    </source>
</evidence>
<evidence type="ECO:0000256" key="10">
    <source>
        <dbReference type="PROSITE-ProRule" id="PRU00452"/>
    </source>
</evidence>
<evidence type="ECO:0000313" key="16">
    <source>
        <dbReference type="Proteomes" id="UP000182259"/>
    </source>
</evidence>
<feature type="region of interest" description="Disordered" evidence="11">
    <location>
        <begin position="536"/>
        <end position="604"/>
    </location>
</feature>
<comment type="similarity">
    <text evidence="3">Belongs to the PIAS family.</text>
</comment>
<dbReference type="Proteomes" id="UP000182259">
    <property type="component" value="Chromosome I"/>
</dbReference>
<evidence type="ECO:0000256" key="1">
    <source>
        <dbReference type="ARBA" id="ARBA00004123"/>
    </source>
</evidence>
<gene>
    <name evidence="15" type="ORF">SAMEA4029009_CIC11G00000005013</name>
</gene>
<keyword evidence="7" id="KW-0833">Ubl conjugation pathway</keyword>
<name>A0A1L0D422_9ASCO</name>
<evidence type="ECO:0000256" key="8">
    <source>
        <dbReference type="ARBA" id="ARBA00022833"/>
    </source>
</evidence>
<protein>
    <submittedName>
        <fullName evidence="15">CIC11C00000005013</fullName>
    </submittedName>
</protein>
<feature type="domain" description="SAP" evidence="12">
    <location>
        <begin position="27"/>
        <end position="61"/>
    </location>
</feature>
<dbReference type="GO" id="GO:0005634">
    <property type="term" value="C:nucleus"/>
    <property type="evidence" value="ECO:0007669"/>
    <property type="project" value="UniProtKB-SubCell"/>
</dbReference>
<dbReference type="InterPro" id="IPR013083">
    <property type="entry name" value="Znf_RING/FYVE/PHD"/>
</dbReference>
<feature type="region of interest" description="Disordered" evidence="11">
    <location>
        <begin position="1278"/>
        <end position="1343"/>
    </location>
</feature>
<reference evidence="15 16" key="1">
    <citation type="submission" date="2016-10" db="EMBL/GenBank/DDBJ databases">
        <authorList>
            <person name="de Groot N.N."/>
        </authorList>
    </citation>
    <scope>NUCLEOTIDE SEQUENCE [LARGE SCALE GENOMIC DNA]</scope>
    <source>
        <strain evidence="15 16">PYCC 4715</strain>
    </source>
</reference>
<keyword evidence="9" id="KW-0539">Nucleus</keyword>
<feature type="region of interest" description="Disordered" evidence="11">
    <location>
        <begin position="418"/>
        <end position="520"/>
    </location>
</feature>
<evidence type="ECO:0000256" key="11">
    <source>
        <dbReference type="SAM" id="MobiDB-lite"/>
    </source>
</evidence>
<evidence type="ECO:0000256" key="5">
    <source>
        <dbReference type="ARBA" id="ARBA00022723"/>
    </source>
</evidence>
<keyword evidence="4" id="KW-0808">Transferase</keyword>
<feature type="region of interest" description="Disordered" evidence="11">
    <location>
        <begin position="733"/>
        <end position="781"/>
    </location>
</feature>
<dbReference type="GO" id="GO:0061665">
    <property type="term" value="F:SUMO ligase activity"/>
    <property type="evidence" value="ECO:0007669"/>
    <property type="project" value="TreeGrafter"/>
</dbReference>
<dbReference type="Gene3D" id="3.30.40.10">
    <property type="entry name" value="Zinc/RING finger domain, C3HC4 (zinc finger)"/>
    <property type="match status" value="1"/>
</dbReference>
<dbReference type="Pfam" id="PF14324">
    <property type="entry name" value="PINIT"/>
    <property type="match status" value="1"/>
</dbReference>
<keyword evidence="8" id="KW-0862">Zinc</keyword>
<dbReference type="InterPro" id="IPR038654">
    <property type="entry name" value="PINIT_sf"/>
</dbReference>
<feature type="compositionally biased region" description="Polar residues" evidence="11">
    <location>
        <begin position="1091"/>
        <end position="1107"/>
    </location>
</feature>
<dbReference type="PANTHER" id="PTHR10782">
    <property type="entry name" value="ZINC FINGER MIZ DOMAIN-CONTAINING PROTEIN"/>
    <property type="match status" value="1"/>
</dbReference>
<evidence type="ECO:0000256" key="3">
    <source>
        <dbReference type="ARBA" id="ARBA00005383"/>
    </source>
</evidence>
<organism evidence="15 16">
    <name type="scientific">Sungouiella intermedia</name>
    <dbReference type="NCBI Taxonomy" id="45354"/>
    <lineage>
        <taxon>Eukaryota</taxon>
        <taxon>Fungi</taxon>
        <taxon>Dikarya</taxon>
        <taxon>Ascomycota</taxon>
        <taxon>Saccharomycotina</taxon>
        <taxon>Pichiomycetes</taxon>
        <taxon>Metschnikowiaceae</taxon>
        <taxon>Sungouiella</taxon>
    </lineage>
</organism>
<feature type="compositionally biased region" description="Polar residues" evidence="11">
    <location>
        <begin position="874"/>
        <end position="888"/>
    </location>
</feature>
<feature type="compositionally biased region" description="Acidic residues" evidence="11">
    <location>
        <begin position="583"/>
        <end position="593"/>
    </location>
</feature>
<dbReference type="GO" id="GO:0016925">
    <property type="term" value="P:protein sumoylation"/>
    <property type="evidence" value="ECO:0007669"/>
    <property type="project" value="UniProtKB-UniPathway"/>
</dbReference>
<evidence type="ECO:0000259" key="12">
    <source>
        <dbReference type="PROSITE" id="PS50800"/>
    </source>
</evidence>
<dbReference type="InterPro" id="IPR031141">
    <property type="entry name" value="SIZ1/2_SP-RING"/>
</dbReference>
<dbReference type="InterPro" id="IPR023321">
    <property type="entry name" value="PINIT"/>
</dbReference>
<dbReference type="CDD" id="cd16792">
    <property type="entry name" value="SP-RING_Siz-like"/>
    <property type="match status" value="1"/>
</dbReference>
<dbReference type="GO" id="GO:0008270">
    <property type="term" value="F:zinc ion binding"/>
    <property type="evidence" value="ECO:0007669"/>
    <property type="project" value="UniProtKB-KW"/>
</dbReference>
<keyword evidence="5" id="KW-0479">Metal-binding</keyword>
<evidence type="ECO:0000259" key="14">
    <source>
        <dbReference type="PROSITE" id="PS51466"/>
    </source>
</evidence>
<feature type="region of interest" description="Disordered" evidence="11">
    <location>
        <begin position="799"/>
        <end position="820"/>
    </location>
</feature>
<feature type="compositionally biased region" description="Polar residues" evidence="11">
    <location>
        <begin position="441"/>
        <end position="451"/>
    </location>
</feature>
<dbReference type="Pfam" id="PF02037">
    <property type="entry name" value="SAP"/>
    <property type="match status" value="1"/>
</dbReference>